<evidence type="ECO:0000256" key="2">
    <source>
        <dbReference type="ARBA" id="ARBA00006432"/>
    </source>
</evidence>
<dbReference type="GO" id="GO:0031956">
    <property type="term" value="F:medium-chain fatty acid-CoA ligase activity"/>
    <property type="evidence" value="ECO:0007669"/>
    <property type="project" value="TreeGrafter"/>
</dbReference>
<dbReference type="PROSITE" id="PS00455">
    <property type="entry name" value="AMP_BINDING"/>
    <property type="match status" value="1"/>
</dbReference>
<dbReference type="InterPro" id="IPR042099">
    <property type="entry name" value="ANL_N_sf"/>
</dbReference>
<dbReference type="CDD" id="cd17631">
    <property type="entry name" value="FACL_FadD13-like"/>
    <property type="match status" value="1"/>
</dbReference>
<evidence type="ECO:0000313" key="12">
    <source>
        <dbReference type="EMBL" id="TMM51739.1"/>
    </source>
</evidence>
<dbReference type="Pfam" id="PF00501">
    <property type="entry name" value="AMP-binding"/>
    <property type="match status" value="1"/>
</dbReference>
<dbReference type="EC" id="6.2.1.44" evidence="8"/>
<evidence type="ECO:0000256" key="1">
    <source>
        <dbReference type="ARBA" id="ARBA00001946"/>
    </source>
</evidence>
<comment type="caution">
    <text evidence="12">The sequence shown here is derived from an EMBL/GenBank/DDBJ whole genome shotgun (WGS) entry which is preliminary data.</text>
</comment>
<dbReference type="PANTHER" id="PTHR43201:SF5">
    <property type="entry name" value="MEDIUM-CHAIN ACYL-COA LIGASE ACSF2, MITOCHONDRIAL"/>
    <property type="match status" value="1"/>
</dbReference>
<comment type="similarity">
    <text evidence="2">Belongs to the ATP-dependent AMP-binding enzyme family.</text>
</comment>
<dbReference type="OrthoDB" id="9803968at2"/>
<dbReference type="PANTHER" id="PTHR43201">
    <property type="entry name" value="ACYL-COA SYNTHETASE"/>
    <property type="match status" value="1"/>
</dbReference>
<name>A0A5S3PCZ8_9RHOB</name>
<keyword evidence="13" id="KW-1185">Reference proteome</keyword>
<dbReference type="InterPro" id="IPR045851">
    <property type="entry name" value="AMP-bd_C_sf"/>
</dbReference>
<gene>
    <name evidence="12" type="ORF">FDT80_13385</name>
</gene>
<dbReference type="EMBL" id="VANS01000003">
    <property type="protein sequence ID" value="TMM51739.1"/>
    <property type="molecule type" value="Genomic_DNA"/>
</dbReference>
<evidence type="ECO:0000259" key="10">
    <source>
        <dbReference type="Pfam" id="PF00501"/>
    </source>
</evidence>
<protein>
    <recommendedName>
        <fullName evidence="9">3-methylmercaptopropionyl-CoA ligase</fullName>
        <ecNumber evidence="8">6.2.1.44</ecNumber>
    </recommendedName>
</protein>
<evidence type="ECO:0000256" key="8">
    <source>
        <dbReference type="ARBA" id="ARBA00066616"/>
    </source>
</evidence>
<organism evidence="12 13">
    <name type="scientific">Sulfitobacter sabulilitoris</name>
    <dbReference type="NCBI Taxonomy" id="2562655"/>
    <lineage>
        <taxon>Bacteria</taxon>
        <taxon>Pseudomonadati</taxon>
        <taxon>Pseudomonadota</taxon>
        <taxon>Alphaproteobacteria</taxon>
        <taxon>Rhodobacterales</taxon>
        <taxon>Roseobacteraceae</taxon>
        <taxon>Sulfitobacter</taxon>
    </lineage>
</organism>
<dbReference type="Proteomes" id="UP000309550">
    <property type="component" value="Unassembled WGS sequence"/>
</dbReference>
<evidence type="ECO:0000313" key="13">
    <source>
        <dbReference type="Proteomes" id="UP000309550"/>
    </source>
</evidence>
<dbReference type="AlphaFoldDB" id="A0A5S3PCZ8"/>
<feature type="domain" description="AMP-dependent synthetase/ligase" evidence="10">
    <location>
        <begin position="20"/>
        <end position="374"/>
    </location>
</feature>
<accession>A0A5S3PCZ8</accession>
<comment type="cofactor">
    <cofactor evidence="1">
        <name>Mg(2+)</name>
        <dbReference type="ChEBI" id="CHEBI:18420"/>
    </cofactor>
</comment>
<dbReference type="Gene3D" id="3.30.300.30">
    <property type="match status" value="1"/>
</dbReference>
<dbReference type="FunFam" id="3.30.300.30:FF:000008">
    <property type="entry name" value="2,3-dihydroxybenzoate-AMP ligase"/>
    <property type="match status" value="1"/>
</dbReference>
<dbReference type="InterPro" id="IPR025110">
    <property type="entry name" value="AMP-bd_C"/>
</dbReference>
<dbReference type="InterPro" id="IPR020845">
    <property type="entry name" value="AMP-binding_CS"/>
</dbReference>
<evidence type="ECO:0000256" key="7">
    <source>
        <dbReference type="ARBA" id="ARBA00051915"/>
    </source>
</evidence>
<comment type="subunit">
    <text evidence="3">Homodimer.</text>
</comment>
<comment type="catalytic activity">
    <reaction evidence="7">
        <text>3-(methylsulfanyl)propanoate + ATP + CoA = 3-(methylsulfanyl)propanoyl-CoA + AMP + diphosphate</text>
        <dbReference type="Rhea" id="RHEA:43052"/>
        <dbReference type="ChEBI" id="CHEBI:30616"/>
        <dbReference type="ChEBI" id="CHEBI:33019"/>
        <dbReference type="ChEBI" id="CHEBI:49016"/>
        <dbReference type="ChEBI" id="CHEBI:57287"/>
        <dbReference type="ChEBI" id="CHEBI:82815"/>
        <dbReference type="ChEBI" id="CHEBI:456215"/>
        <dbReference type="EC" id="6.2.1.44"/>
    </reaction>
    <physiologicalReaction direction="left-to-right" evidence="7">
        <dbReference type="Rhea" id="RHEA:43053"/>
    </physiologicalReaction>
</comment>
<feature type="domain" description="AMP-binding enzyme C-terminal" evidence="11">
    <location>
        <begin position="425"/>
        <end position="500"/>
    </location>
</feature>
<evidence type="ECO:0000256" key="4">
    <source>
        <dbReference type="ARBA" id="ARBA00022598"/>
    </source>
</evidence>
<dbReference type="NCBIfam" id="NF004837">
    <property type="entry name" value="PRK06187.1"/>
    <property type="match status" value="1"/>
</dbReference>
<evidence type="ECO:0000259" key="11">
    <source>
        <dbReference type="Pfam" id="PF13193"/>
    </source>
</evidence>
<proteinExistence type="inferred from homology"/>
<dbReference type="Pfam" id="PF13193">
    <property type="entry name" value="AMP-binding_C"/>
    <property type="match status" value="1"/>
</dbReference>
<evidence type="ECO:0000256" key="5">
    <source>
        <dbReference type="ARBA" id="ARBA00022723"/>
    </source>
</evidence>
<dbReference type="Gene3D" id="3.40.50.12780">
    <property type="entry name" value="N-terminal domain of ligase-like"/>
    <property type="match status" value="1"/>
</dbReference>
<keyword evidence="4 12" id="KW-0436">Ligase</keyword>
<dbReference type="GO" id="GO:0046872">
    <property type="term" value="F:metal ion binding"/>
    <property type="evidence" value="ECO:0007669"/>
    <property type="project" value="UniProtKB-KW"/>
</dbReference>
<reference evidence="12 13" key="1">
    <citation type="submission" date="2019-05" db="EMBL/GenBank/DDBJ databases">
        <title>Sulfitobacter sabulilitoris sp. nov., isolated from a marine sand.</title>
        <authorList>
            <person name="Yoon J.-H."/>
        </authorList>
    </citation>
    <scope>NUCLEOTIDE SEQUENCE [LARGE SCALE GENOMIC DNA]</scope>
    <source>
        <strain evidence="12 13">HSMS-29</strain>
    </source>
</reference>
<keyword evidence="5" id="KW-0479">Metal-binding</keyword>
<evidence type="ECO:0000256" key="9">
    <source>
        <dbReference type="ARBA" id="ARBA00067668"/>
    </source>
</evidence>
<dbReference type="GO" id="GO:0006631">
    <property type="term" value="P:fatty acid metabolic process"/>
    <property type="evidence" value="ECO:0007669"/>
    <property type="project" value="TreeGrafter"/>
</dbReference>
<evidence type="ECO:0000256" key="6">
    <source>
        <dbReference type="ARBA" id="ARBA00022842"/>
    </source>
</evidence>
<evidence type="ECO:0000256" key="3">
    <source>
        <dbReference type="ARBA" id="ARBA00011738"/>
    </source>
</evidence>
<dbReference type="RefSeq" id="WP_138662812.1">
    <property type="nucleotide sequence ID" value="NZ_VANS01000003.1"/>
</dbReference>
<dbReference type="InterPro" id="IPR000873">
    <property type="entry name" value="AMP-dep_synth/lig_dom"/>
</dbReference>
<sequence length="516" mass="55382">MMHSAQDHSTEMGTFAEVIRTHAATRGDAPALSFEGRTQTFAELDAASSRAANMLLAQGVVKGDRVAILTRNRPEYFELILACSKIGAIVAGLNWRLAPVEIAAILKGCAPRVVLTSSQDAGLLVKAPGHVVVSLDTDYPALRDAAPADDPGHRGAPEEPVLLLYTSGTTGLPKGVTLTNRNMSYTYRLATESWGMSPDSVNLVAMPMFHIGGCGYGSSTFMAGGHTVLMAEVDVARAIELVAAHGVTHTFLVPTVVQSLLNVPGIEQADLSSMQLLMYGAAPIGDVLLSRAMEVLRCQFMHAYGMTEAAGTVVVLRPEDHALTGPKAALLKSCGRALPWVDLRVIDPDTQTDAGVGKPGEIWLRSPMMTRGYWNAPDATREAITPDGWFRTGDAAYLDGDGYVYLFDRFKDMIISGGENIYPAEIENVLNAHEGIRECGVIGVAHEKWGETPLAVVVPKDGAQVSAEGIIAFCRDRLAHYKCPTRVEFADTLPRNASGKLLKHEMRKAYKGPADA</sequence>
<keyword evidence="6" id="KW-0460">Magnesium</keyword>
<dbReference type="SUPFAM" id="SSF56801">
    <property type="entry name" value="Acetyl-CoA synthetase-like"/>
    <property type="match status" value="1"/>
</dbReference>